<reference evidence="1" key="1">
    <citation type="submission" date="2020-11" db="EMBL/GenBank/DDBJ databases">
        <authorList>
            <person name="Tran Van P."/>
        </authorList>
    </citation>
    <scope>NUCLEOTIDE SEQUENCE</scope>
</reference>
<protein>
    <submittedName>
        <fullName evidence="1">Uncharacterized protein</fullName>
    </submittedName>
</protein>
<accession>A0A7R9H636</accession>
<evidence type="ECO:0000313" key="1">
    <source>
        <dbReference type="EMBL" id="CAD7407390.1"/>
    </source>
</evidence>
<dbReference type="EMBL" id="OD003250">
    <property type="protein sequence ID" value="CAD7407390.1"/>
    <property type="molecule type" value="Genomic_DNA"/>
</dbReference>
<proteinExistence type="predicted"/>
<sequence length="75" mass="8681">MIYRDVTRTLRDYIEEPNDSLEERSNGDVPEFRLANCEAAIPEFRIANCEAAIPEFRLANCEDIIPEFRLANCET</sequence>
<organism evidence="1">
    <name type="scientific">Timema poppense</name>
    <name type="common">Walking stick</name>
    <dbReference type="NCBI Taxonomy" id="170557"/>
    <lineage>
        <taxon>Eukaryota</taxon>
        <taxon>Metazoa</taxon>
        <taxon>Ecdysozoa</taxon>
        <taxon>Arthropoda</taxon>
        <taxon>Hexapoda</taxon>
        <taxon>Insecta</taxon>
        <taxon>Pterygota</taxon>
        <taxon>Neoptera</taxon>
        <taxon>Polyneoptera</taxon>
        <taxon>Phasmatodea</taxon>
        <taxon>Timematodea</taxon>
        <taxon>Timematoidea</taxon>
        <taxon>Timematidae</taxon>
        <taxon>Timema</taxon>
    </lineage>
</organism>
<name>A0A7R9H636_TIMPO</name>
<dbReference type="AlphaFoldDB" id="A0A7R9H636"/>
<gene>
    <name evidence="1" type="ORF">TPSB3V08_LOCUS5861</name>
</gene>